<dbReference type="Gene3D" id="3.30.70.380">
    <property type="entry name" value="Ferrodoxin-fold anticodon-binding domain"/>
    <property type="match status" value="1"/>
</dbReference>
<keyword evidence="10 15" id="KW-0460">Magnesium</keyword>
<dbReference type="Gene3D" id="3.30.930.10">
    <property type="entry name" value="Bira Bifunctional Protein, Domain 2"/>
    <property type="match status" value="1"/>
</dbReference>
<keyword evidence="6 15" id="KW-0436">Ligase</keyword>
<evidence type="ECO:0000256" key="7">
    <source>
        <dbReference type="ARBA" id="ARBA00022723"/>
    </source>
</evidence>
<dbReference type="NCBIfam" id="NF045760">
    <property type="entry name" value="YtpR"/>
    <property type="match status" value="1"/>
</dbReference>
<dbReference type="Proteomes" id="UP000032250">
    <property type="component" value="Unassembled WGS sequence"/>
</dbReference>
<dbReference type="SUPFAM" id="SSF56037">
    <property type="entry name" value="PheT/TilS domain"/>
    <property type="match status" value="1"/>
</dbReference>
<keyword evidence="7 15" id="KW-0479">Metal-binding</keyword>
<dbReference type="HOGENOM" id="CLU_016891_0_0_9"/>
<proteinExistence type="inferred from homology"/>
<evidence type="ECO:0000256" key="9">
    <source>
        <dbReference type="ARBA" id="ARBA00022840"/>
    </source>
</evidence>
<dbReference type="FunFam" id="3.30.56.10:FF:000002">
    <property type="entry name" value="Phenylalanine--tRNA ligase beta subunit"/>
    <property type="match status" value="1"/>
</dbReference>
<dbReference type="SMART" id="SM00874">
    <property type="entry name" value="B5"/>
    <property type="match status" value="1"/>
</dbReference>
<dbReference type="GO" id="GO:0016740">
    <property type="term" value="F:transferase activity"/>
    <property type="evidence" value="ECO:0007669"/>
    <property type="project" value="UniProtKB-ARBA"/>
</dbReference>
<dbReference type="PROSITE" id="PS51447">
    <property type="entry name" value="FDX_ACB"/>
    <property type="match status" value="1"/>
</dbReference>
<feature type="binding site" evidence="15">
    <location>
        <position position="466"/>
    </location>
    <ligand>
        <name>Mg(2+)</name>
        <dbReference type="ChEBI" id="CHEBI:18420"/>
        <note>shared with alpha subunit</note>
    </ligand>
</feature>
<keyword evidence="13 15" id="KW-0030">Aminoacyl-tRNA synthetase</keyword>
<dbReference type="GO" id="GO:0009328">
    <property type="term" value="C:phenylalanine-tRNA ligase complex"/>
    <property type="evidence" value="ECO:0007669"/>
    <property type="project" value="TreeGrafter"/>
</dbReference>
<evidence type="ECO:0000256" key="13">
    <source>
        <dbReference type="ARBA" id="ARBA00023146"/>
    </source>
</evidence>
<dbReference type="Pfam" id="PF03483">
    <property type="entry name" value="B3_4"/>
    <property type="match status" value="1"/>
</dbReference>
<dbReference type="PANTHER" id="PTHR10947:SF0">
    <property type="entry name" value="PHENYLALANINE--TRNA LIGASE BETA SUBUNIT"/>
    <property type="match status" value="1"/>
</dbReference>
<dbReference type="EC" id="6.1.1.20" evidence="15"/>
<dbReference type="InterPro" id="IPR009061">
    <property type="entry name" value="DNA-bd_dom_put_sf"/>
</dbReference>
<dbReference type="InterPro" id="IPR012340">
    <property type="entry name" value="NA-bd_OB-fold"/>
</dbReference>
<dbReference type="GO" id="GO:0140096">
    <property type="term" value="F:catalytic activity, acting on a protein"/>
    <property type="evidence" value="ECO:0007669"/>
    <property type="project" value="UniProtKB-ARBA"/>
</dbReference>
<dbReference type="InterPro" id="IPR005121">
    <property type="entry name" value="Fdx_antiC-bd"/>
</dbReference>
<dbReference type="SUPFAM" id="SSF54991">
    <property type="entry name" value="Anticodon-binding domain of PheRS"/>
    <property type="match status" value="1"/>
</dbReference>
<evidence type="ECO:0000313" key="21">
    <source>
        <dbReference type="Proteomes" id="UP000032250"/>
    </source>
</evidence>
<feature type="domain" description="TRNA-binding" evidence="17">
    <location>
        <begin position="39"/>
        <end position="150"/>
    </location>
</feature>
<comment type="cofactor">
    <cofactor evidence="15">
        <name>Mg(2+)</name>
        <dbReference type="ChEBI" id="CHEBI:18420"/>
    </cofactor>
    <text evidence="15">Binds 2 magnesium ions per tetramer.</text>
</comment>
<dbReference type="PANTHER" id="PTHR10947">
    <property type="entry name" value="PHENYLALANYL-TRNA SYNTHETASE BETA CHAIN AND LEUCINE-RICH REPEAT-CONTAINING PROTEIN 47"/>
    <property type="match status" value="1"/>
</dbReference>
<dbReference type="SMART" id="SM00896">
    <property type="entry name" value="FDX-ACB"/>
    <property type="match status" value="1"/>
</dbReference>
<dbReference type="SUPFAM" id="SSF50249">
    <property type="entry name" value="Nucleic acid-binding proteins"/>
    <property type="match status" value="1"/>
</dbReference>
<evidence type="ECO:0000256" key="16">
    <source>
        <dbReference type="PROSITE-ProRule" id="PRU00209"/>
    </source>
</evidence>
<dbReference type="HAMAP" id="MF_00283">
    <property type="entry name" value="Phe_tRNA_synth_beta1"/>
    <property type="match status" value="1"/>
</dbReference>
<protein>
    <recommendedName>
        <fullName evidence="15">Phenylalanine--tRNA ligase beta subunit</fullName>
        <ecNumber evidence="15">6.1.1.20</ecNumber>
    </recommendedName>
    <alternativeName>
        <fullName evidence="15">Phenylalanyl-tRNA synthetase beta subunit</fullName>
        <shortName evidence="15">PheRS</shortName>
    </alternativeName>
</protein>
<dbReference type="InterPro" id="IPR002547">
    <property type="entry name" value="tRNA-bd_dom"/>
</dbReference>
<comment type="caution">
    <text evidence="20">The sequence shown here is derived from an EMBL/GenBank/DDBJ whole genome shotgun (WGS) entry which is preliminary data.</text>
</comment>
<comment type="subcellular location">
    <subcellularLocation>
        <location evidence="1 15">Cytoplasm</location>
    </subcellularLocation>
</comment>
<comment type="catalytic activity">
    <reaction evidence="14 15">
        <text>tRNA(Phe) + L-phenylalanine + ATP = L-phenylalanyl-tRNA(Phe) + AMP + diphosphate + H(+)</text>
        <dbReference type="Rhea" id="RHEA:19413"/>
        <dbReference type="Rhea" id="RHEA-COMP:9668"/>
        <dbReference type="Rhea" id="RHEA-COMP:9699"/>
        <dbReference type="ChEBI" id="CHEBI:15378"/>
        <dbReference type="ChEBI" id="CHEBI:30616"/>
        <dbReference type="ChEBI" id="CHEBI:33019"/>
        <dbReference type="ChEBI" id="CHEBI:58095"/>
        <dbReference type="ChEBI" id="CHEBI:78442"/>
        <dbReference type="ChEBI" id="CHEBI:78531"/>
        <dbReference type="ChEBI" id="CHEBI:456215"/>
        <dbReference type="EC" id="6.1.1.20"/>
    </reaction>
</comment>
<keyword evidence="11 16" id="KW-0694">RNA-binding</keyword>
<gene>
    <name evidence="15" type="primary">pheT</name>
    <name evidence="20" type="ORF">N495_15785</name>
</gene>
<name>A0A0D1AFM6_CLOBO</name>
<dbReference type="Gene3D" id="3.30.56.10">
    <property type="match status" value="2"/>
</dbReference>
<dbReference type="InterPro" id="IPR036690">
    <property type="entry name" value="Fdx_antiC-bd_sf"/>
</dbReference>
<dbReference type="Pfam" id="PF01588">
    <property type="entry name" value="tRNA_bind"/>
    <property type="match status" value="1"/>
</dbReference>
<dbReference type="CDD" id="cd02796">
    <property type="entry name" value="tRNA_bind_bactPheRS"/>
    <property type="match status" value="1"/>
</dbReference>
<comment type="subunit">
    <text evidence="3 15">Tetramer of two alpha and two beta subunits.</text>
</comment>
<organism evidence="20 21">
    <name type="scientific">Clostridium botulinum B2 450</name>
    <dbReference type="NCBI Taxonomy" id="1379739"/>
    <lineage>
        <taxon>Bacteria</taxon>
        <taxon>Bacillati</taxon>
        <taxon>Bacillota</taxon>
        <taxon>Clostridia</taxon>
        <taxon>Eubacteriales</taxon>
        <taxon>Clostridiaceae</taxon>
        <taxon>Clostridium</taxon>
    </lineage>
</organism>
<dbReference type="EMBL" id="JXSU01000008">
    <property type="protein sequence ID" value="KIS21959.1"/>
    <property type="molecule type" value="Genomic_DNA"/>
</dbReference>
<dbReference type="CDD" id="cd00769">
    <property type="entry name" value="PheRS_beta_core"/>
    <property type="match status" value="1"/>
</dbReference>
<dbReference type="SUPFAM" id="SSF46955">
    <property type="entry name" value="Putative DNA-binding domain"/>
    <property type="match status" value="1"/>
</dbReference>
<feature type="domain" description="FDX-ACB" evidence="18">
    <location>
        <begin position="699"/>
        <end position="792"/>
    </location>
</feature>
<dbReference type="InterPro" id="IPR045864">
    <property type="entry name" value="aa-tRNA-synth_II/BPL/LPL"/>
</dbReference>
<evidence type="ECO:0000256" key="3">
    <source>
        <dbReference type="ARBA" id="ARBA00011209"/>
    </source>
</evidence>
<dbReference type="Pfam" id="PF17759">
    <property type="entry name" value="tRNA_synthFbeta"/>
    <property type="match status" value="1"/>
</dbReference>
<evidence type="ECO:0000256" key="6">
    <source>
        <dbReference type="ARBA" id="ARBA00022598"/>
    </source>
</evidence>
<evidence type="ECO:0000259" key="17">
    <source>
        <dbReference type="PROSITE" id="PS50886"/>
    </source>
</evidence>
<dbReference type="SUPFAM" id="SSF55681">
    <property type="entry name" value="Class II aaRS and biotin synthetases"/>
    <property type="match status" value="1"/>
</dbReference>
<evidence type="ECO:0000256" key="5">
    <source>
        <dbReference type="ARBA" id="ARBA00022555"/>
    </source>
</evidence>
<keyword evidence="4 15" id="KW-0963">Cytoplasm</keyword>
<dbReference type="FunFam" id="3.50.40.10:FF:000001">
    <property type="entry name" value="Phenylalanine--tRNA ligase beta subunit"/>
    <property type="match status" value="1"/>
</dbReference>
<dbReference type="InterPro" id="IPR020825">
    <property type="entry name" value="Phe-tRNA_synthase-like_B3/B4"/>
</dbReference>
<evidence type="ECO:0000313" key="20">
    <source>
        <dbReference type="EMBL" id="KIS21959.1"/>
    </source>
</evidence>
<dbReference type="Gene3D" id="3.50.40.10">
    <property type="entry name" value="Phenylalanyl-trna Synthetase, Chain B, domain 3"/>
    <property type="match status" value="1"/>
</dbReference>
<dbReference type="InterPro" id="IPR033714">
    <property type="entry name" value="tRNA_bind_bactPheRS"/>
</dbReference>
<dbReference type="NCBIfam" id="TIGR00472">
    <property type="entry name" value="pheT_bact"/>
    <property type="match status" value="1"/>
</dbReference>
<evidence type="ECO:0000256" key="15">
    <source>
        <dbReference type="HAMAP-Rule" id="MF_00283"/>
    </source>
</evidence>
<comment type="similarity">
    <text evidence="2 15">Belongs to the phenylalanyl-tRNA synthetase beta subunit family. Type 1 subfamily.</text>
</comment>
<dbReference type="GO" id="GO:0006432">
    <property type="term" value="P:phenylalanyl-tRNA aminoacylation"/>
    <property type="evidence" value="ECO:0007669"/>
    <property type="project" value="UniProtKB-UniRule"/>
</dbReference>
<sequence>MKVPVKWLNDYIDIDISPKELGDRLTLSGSKVEEVVTTGDEIQNVVTGKIMEITKHPDADKLSICQVDIGKDENIQIVTAATNMKEMDIIPVALHGSTLHGGLKIKKGKLRGEVSNGMFCSEEELGLAGDEPVYGLMILDQDTPVGEDIKKVLKMESSVIEFEITSNRPDCLSVIGIAREAAATLNKKYTIPVVEFAPKCSENIENSLRVEVKDTLCRRYMARGIKNVKVDQSPGWMQERLLEAGVRPINNIVDITNFVMLELGQPMHAFDRKEIRTNTIVVERAKEGEKFTTLDETERELDVDILNIKDGDRTVAVAGIMGGLNSEVKEDTKEIILECANFDGTNIRISSKKLGLRTEASSRFEKDLDPNLVELAMDRACKLIQELGAGEVMEGSVDVYENKLEPHILEVNSNWINNFLGTDISKEEMQECLDRLDLNTEIKGEILEVHVPTFRCDLNIKEDIAEEIARIYGYNNIPITTIKSVTMQAGKNEKQRLDDKVIETLMASGLNQSISYSFVSPKVFDKISLKEDSSLRKVVKIKNPLGEDFSIMRTTTIPSMMESLSRNYSRNNDYASLFEIGKIYIPKEDPTELPEEKNIVTIGLYGAVDYFNLKGIVENILGGLGIDNWKLKRQEENPTFHPGRTAELYIKKDYVGTLGEIHPDVQDNYDIEERCYIAELNLDVLYRHSNVKKEYSQLPKFPAVTRDIAVIVDDTVLVQEIENIIKNGGGNILESIQLFDVYKGKQIPEGKKSIAYSIVYRNAQRTLKDSEVNKVHDKIVRTLEHKLGAQLRD</sequence>
<evidence type="ECO:0000256" key="8">
    <source>
        <dbReference type="ARBA" id="ARBA00022741"/>
    </source>
</evidence>
<keyword evidence="9 15" id="KW-0067">ATP-binding</keyword>
<dbReference type="Gene3D" id="2.40.50.140">
    <property type="entry name" value="Nucleic acid-binding proteins"/>
    <property type="match status" value="1"/>
</dbReference>
<dbReference type="FunFam" id="2.40.50.140:FF:000045">
    <property type="entry name" value="Phenylalanine--tRNA ligase beta subunit"/>
    <property type="match status" value="1"/>
</dbReference>
<evidence type="ECO:0000259" key="19">
    <source>
        <dbReference type="PROSITE" id="PS51483"/>
    </source>
</evidence>
<dbReference type="InterPro" id="IPR004532">
    <property type="entry name" value="Phe-tRNA-ligase_IIc_bsu_bact"/>
</dbReference>
<feature type="binding site" evidence="15">
    <location>
        <position position="457"/>
    </location>
    <ligand>
        <name>Mg(2+)</name>
        <dbReference type="ChEBI" id="CHEBI:18420"/>
        <note>shared with alpha subunit</note>
    </ligand>
</feature>
<reference evidence="20 21" key="1">
    <citation type="submission" date="2014-06" db="EMBL/GenBank/DDBJ databases">
        <title>Genome characterization of distinct group I Clostridium botulinum lineages.</title>
        <authorList>
            <person name="Giordani F."/>
            <person name="Anselmo A."/>
            <person name="Fillo S."/>
            <person name="Palozzi A.M."/>
            <person name="Fortunato A."/>
            <person name="Gentile B."/>
            <person name="Ciammaruconi A."/>
            <person name="Anniballi F."/>
            <person name="De Medici D."/>
            <person name="Lista F."/>
        </authorList>
    </citation>
    <scope>NUCLEOTIDE SEQUENCE [LARGE SCALE GENOMIC DNA]</scope>
    <source>
        <strain evidence="20 21">B2 450</strain>
    </source>
</reference>
<keyword evidence="5 16" id="KW-0820">tRNA-binding</keyword>
<dbReference type="Pfam" id="PF03484">
    <property type="entry name" value="B5"/>
    <property type="match status" value="1"/>
</dbReference>
<feature type="domain" description="B5" evidence="19">
    <location>
        <begin position="404"/>
        <end position="479"/>
    </location>
</feature>
<dbReference type="FunFam" id="3.30.70.380:FF:000001">
    <property type="entry name" value="Phenylalanine--tRNA ligase beta subunit"/>
    <property type="match status" value="1"/>
</dbReference>
<evidence type="ECO:0000256" key="14">
    <source>
        <dbReference type="ARBA" id="ARBA00049255"/>
    </source>
</evidence>
<feature type="binding site" evidence="15">
    <location>
        <position position="467"/>
    </location>
    <ligand>
        <name>Mg(2+)</name>
        <dbReference type="ChEBI" id="CHEBI:18420"/>
        <note>shared with alpha subunit</note>
    </ligand>
</feature>
<keyword evidence="12 15" id="KW-0648">Protein biosynthesis</keyword>
<dbReference type="InterPro" id="IPR045060">
    <property type="entry name" value="Phe-tRNA-ligase_IIc_bsu"/>
</dbReference>
<dbReference type="PROSITE" id="PS51483">
    <property type="entry name" value="B5"/>
    <property type="match status" value="1"/>
</dbReference>
<dbReference type="Pfam" id="PF03147">
    <property type="entry name" value="FDX-ACB"/>
    <property type="match status" value="1"/>
</dbReference>
<accession>A0A0D1AFM6</accession>
<evidence type="ECO:0000256" key="2">
    <source>
        <dbReference type="ARBA" id="ARBA00008653"/>
    </source>
</evidence>
<dbReference type="PATRIC" id="fig|1379739.3.peg.3553"/>
<dbReference type="GO" id="GO:0004826">
    <property type="term" value="F:phenylalanine-tRNA ligase activity"/>
    <property type="evidence" value="ECO:0007669"/>
    <property type="project" value="UniProtKB-UniRule"/>
</dbReference>
<dbReference type="InterPro" id="IPR041616">
    <property type="entry name" value="PheRS_beta_core"/>
</dbReference>
<dbReference type="InterPro" id="IPR005146">
    <property type="entry name" value="B3/B4_tRNA-bd"/>
</dbReference>
<evidence type="ECO:0000256" key="12">
    <source>
        <dbReference type="ARBA" id="ARBA00022917"/>
    </source>
</evidence>
<dbReference type="RefSeq" id="WP_003483547.1">
    <property type="nucleotide sequence ID" value="NZ_JXSU01000008.1"/>
</dbReference>
<dbReference type="InterPro" id="IPR005147">
    <property type="entry name" value="tRNA_synthase_B5-dom"/>
</dbReference>
<dbReference type="GO" id="GO:0000287">
    <property type="term" value="F:magnesium ion binding"/>
    <property type="evidence" value="ECO:0007669"/>
    <property type="project" value="UniProtKB-UniRule"/>
</dbReference>
<dbReference type="GO" id="GO:0005524">
    <property type="term" value="F:ATP binding"/>
    <property type="evidence" value="ECO:0007669"/>
    <property type="project" value="UniProtKB-UniRule"/>
</dbReference>
<dbReference type="GO" id="GO:0000049">
    <property type="term" value="F:tRNA binding"/>
    <property type="evidence" value="ECO:0007669"/>
    <property type="project" value="UniProtKB-UniRule"/>
</dbReference>
<evidence type="ECO:0000256" key="11">
    <source>
        <dbReference type="ARBA" id="ARBA00022884"/>
    </source>
</evidence>
<dbReference type="SMART" id="SM00873">
    <property type="entry name" value="B3_4"/>
    <property type="match status" value="1"/>
</dbReference>
<dbReference type="AlphaFoldDB" id="A0A0D1AFM6"/>
<dbReference type="PROSITE" id="PS50886">
    <property type="entry name" value="TRBD"/>
    <property type="match status" value="1"/>
</dbReference>
<evidence type="ECO:0000256" key="4">
    <source>
        <dbReference type="ARBA" id="ARBA00022490"/>
    </source>
</evidence>
<evidence type="ECO:0000256" key="1">
    <source>
        <dbReference type="ARBA" id="ARBA00004496"/>
    </source>
</evidence>
<keyword evidence="8 15" id="KW-0547">Nucleotide-binding</keyword>
<evidence type="ECO:0000259" key="18">
    <source>
        <dbReference type="PROSITE" id="PS51447"/>
    </source>
</evidence>
<feature type="binding site" evidence="15">
    <location>
        <position position="463"/>
    </location>
    <ligand>
        <name>Mg(2+)</name>
        <dbReference type="ChEBI" id="CHEBI:18420"/>
        <note>shared with alpha subunit</note>
    </ligand>
</feature>
<evidence type="ECO:0000256" key="10">
    <source>
        <dbReference type="ARBA" id="ARBA00022842"/>
    </source>
</evidence>
<dbReference type="OrthoDB" id="9805455at2"/>